<name>A0A508TCC9_9BRAD</name>
<reference evidence="2" key="1">
    <citation type="submission" date="2019-02" db="EMBL/GenBank/DDBJ databases">
        <authorList>
            <person name="Pothier F.J."/>
        </authorList>
    </citation>
    <scope>NUCLEOTIDE SEQUENCE</scope>
    <source>
        <strain evidence="2">CI-1B</strain>
    </source>
</reference>
<proteinExistence type="predicted"/>
<dbReference type="OrthoDB" id="8410224at2"/>
<evidence type="ECO:0000259" key="1">
    <source>
        <dbReference type="Pfam" id="PF12680"/>
    </source>
</evidence>
<organism evidence="2 3">
    <name type="scientific">Bradyrhizobium ivorense</name>
    <dbReference type="NCBI Taxonomy" id="2511166"/>
    <lineage>
        <taxon>Bacteria</taxon>
        <taxon>Pseudomonadati</taxon>
        <taxon>Pseudomonadota</taxon>
        <taxon>Alphaproteobacteria</taxon>
        <taxon>Hyphomicrobiales</taxon>
        <taxon>Nitrobacteraceae</taxon>
        <taxon>Bradyrhizobium</taxon>
    </lineage>
</organism>
<dbReference type="InterPro" id="IPR032710">
    <property type="entry name" value="NTF2-like_dom_sf"/>
</dbReference>
<dbReference type="EMBL" id="CAADFC020000016">
    <property type="protein sequence ID" value="VIO72459.1"/>
    <property type="molecule type" value="Genomic_DNA"/>
</dbReference>
<gene>
    <name evidence="2" type="ORF">CI1B_41040</name>
</gene>
<dbReference type="InterPro" id="IPR037401">
    <property type="entry name" value="SnoaL-like"/>
</dbReference>
<dbReference type="SUPFAM" id="SSF54427">
    <property type="entry name" value="NTF2-like"/>
    <property type="match status" value="1"/>
</dbReference>
<feature type="domain" description="SnoaL-like" evidence="1">
    <location>
        <begin position="12"/>
        <end position="118"/>
    </location>
</feature>
<dbReference type="Gene3D" id="3.10.450.50">
    <property type="match status" value="1"/>
</dbReference>
<dbReference type="RefSeq" id="WP_139861352.1">
    <property type="nucleotide sequence ID" value="NZ_CAADFC020000016.1"/>
</dbReference>
<keyword evidence="3" id="KW-1185">Reference proteome</keyword>
<accession>A0A508TCC9</accession>
<evidence type="ECO:0000313" key="2">
    <source>
        <dbReference type="EMBL" id="VIO72459.1"/>
    </source>
</evidence>
<dbReference type="Pfam" id="PF12680">
    <property type="entry name" value="SnoaL_2"/>
    <property type="match status" value="1"/>
</dbReference>
<protein>
    <recommendedName>
        <fullName evidence="1">SnoaL-like domain-containing protein</fullName>
    </recommendedName>
</protein>
<comment type="caution">
    <text evidence="2">The sequence shown here is derived from an EMBL/GenBank/DDBJ whole genome shotgun (WGS) entry which is preliminary data.</text>
</comment>
<dbReference type="Proteomes" id="UP000328092">
    <property type="component" value="Unassembled WGS sequence"/>
</dbReference>
<sequence>MTKTGTDLTLEIYEAFANNELDRWDAVIRPDVKLNSPAGRDIVGIDALKAFGAAFHSAFRPRVDLIEHFVAGDRALVTVNLHWKHDGEPFYGIAPTGESGTSVECFLLRLENGQVTHWDTADASLDLAIYLHNQGFDLPRAVTPPAIVEATQR</sequence>
<dbReference type="AlphaFoldDB" id="A0A508TCC9"/>
<evidence type="ECO:0000313" key="3">
    <source>
        <dbReference type="Proteomes" id="UP000328092"/>
    </source>
</evidence>